<dbReference type="PANTHER" id="PTHR10695">
    <property type="entry name" value="DEPHOSPHO-COA KINASE-RELATED"/>
    <property type="match status" value="1"/>
</dbReference>
<accession>B3EJL7</accession>
<keyword evidence="3 5" id="KW-0067">ATP-binding</keyword>
<keyword evidence="2 5" id="KW-0547">Nucleotide-binding</keyword>
<dbReference type="NCBIfam" id="TIGR00152">
    <property type="entry name" value="dephospho-CoA kinase"/>
    <property type="match status" value="1"/>
</dbReference>
<dbReference type="SUPFAM" id="SSF52540">
    <property type="entry name" value="P-loop containing nucleoside triphosphate hydrolases"/>
    <property type="match status" value="1"/>
</dbReference>
<dbReference type="GO" id="GO:0005524">
    <property type="term" value="F:ATP binding"/>
    <property type="evidence" value="ECO:0007669"/>
    <property type="project" value="UniProtKB-UniRule"/>
</dbReference>
<keyword evidence="5" id="KW-0963">Cytoplasm</keyword>
<evidence type="ECO:0000256" key="2">
    <source>
        <dbReference type="ARBA" id="ARBA00022741"/>
    </source>
</evidence>
<evidence type="ECO:0000256" key="6">
    <source>
        <dbReference type="NCBIfam" id="TIGR00152"/>
    </source>
</evidence>
<dbReference type="STRING" id="331678.Cphamn1_1460"/>
<dbReference type="InterPro" id="IPR027417">
    <property type="entry name" value="P-loop_NTPase"/>
</dbReference>
<dbReference type="GO" id="GO:0015937">
    <property type="term" value="P:coenzyme A biosynthetic process"/>
    <property type="evidence" value="ECO:0007669"/>
    <property type="project" value="UniProtKB-UniRule"/>
</dbReference>
<sequence>MNKRTGAVSLPVLVGITGGLGSGKTTVCTMLEAMGCSVFEADRVARELQLNDPEVIEGIRRMFGEDVYSSDASGKLLLDRQRIAQQVFKDPSTLKMLNELIHPKVFKAFRDAVHQAAGDGVRIFLKEAAILLESGGDKGLDILVVVASDLERRVQRAMKKGMGSREEIQRRIEAQWPQEKLVERADYVIENNGSIEDLEIRVRALYQDILNQAASFR</sequence>
<keyword evidence="5 7" id="KW-0808">Transferase</keyword>
<feature type="binding site" evidence="5">
    <location>
        <begin position="21"/>
        <end position="26"/>
    </location>
    <ligand>
        <name>ATP</name>
        <dbReference type="ChEBI" id="CHEBI:30616"/>
    </ligand>
</feature>
<dbReference type="eggNOG" id="COG0237">
    <property type="taxonomic scope" value="Bacteria"/>
</dbReference>
<evidence type="ECO:0000256" key="5">
    <source>
        <dbReference type="HAMAP-Rule" id="MF_00376"/>
    </source>
</evidence>
<dbReference type="OrthoDB" id="9812943at2"/>
<evidence type="ECO:0000256" key="4">
    <source>
        <dbReference type="ARBA" id="ARBA00022993"/>
    </source>
</evidence>
<comment type="catalytic activity">
    <reaction evidence="5">
        <text>3'-dephospho-CoA + ATP = ADP + CoA + H(+)</text>
        <dbReference type="Rhea" id="RHEA:18245"/>
        <dbReference type="ChEBI" id="CHEBI:15378"/>
        <dbReference type="ChEBI" id="CHEBI:30616"/>
        <dbReference type="ChEBI" id="CHEBI:57287"/>
        <dbReference type="ChEBI" id="CHEBI:57328"/>
        <dbReference type="ChEBI" id="CHEBI:456216"/>
        <dbReference type="EC" id="2.7.1.24"/>
    </reaction>
</comment>
<comment type="similarity">
    <text evidence="1 5">Belongs to the CoaE family.</text>
</comment>
<keyword evidence="4 5" id="KW-0173">Coenzyme A biosynthesis</keyword>
<evidence type="ECO:0000256" key="1">
    <source>
        <dbReference type="ARBA" id="ARBA00009018"/>
    </source>
</evidence>
<protein>
    <recommendedName>
        <fullName evidence="5 6">Dephospho-CoA kinase</fullName>
        <ecNumber evidence="5 6">2.7.1.24</ecNumber>
    </recommendedName>
    <alternativeName>
        <fullName evidence="5">Dephosphocoenzyme A kinase</fullName>
    </alternativeName>
</protein>
<gene>
    <name evidence="5" type="primary">coaE</name>
    <name evidence="7" type="ordered locus">Cphamn1_1460</name>
</gene>
<dbReference type="PROSITE" id="PS51219">
    <property type="entry name" value="DPCK"/>
    <property type="match status" value="1"/>
</dbReference>
<dbReference type="AlphaFoldDB" id="B3EJL7"/>
<comment type="pathway">
    <text evidence="5">Cofactor biosynthesis; coenzyme A biosynthesis; CoA from (R)-pantothenate: step 5/5.</text>
</comment>
<dbReference type="GO" id="GO:0004140">
    <property type="term" value="F:dephospho-CoA kinase activity"/>
    <property type="evidence" value="ECO:0007669"/>
    <property type="project" value="UniProtKB-UniRule"/>
</dbReference>
<evidence type="ECO:0000313" key="7">
    <source>
        <dbReference type="EMBL" id="ACE04386.1"/>
    </source>
</evidence>
<comment type="function">
    <text evidence="5">Catalyzes the phosphorylation of the 3'-hydroxyl group of dephosphocoenzyme A to form coenzyme A.</text>
</comment>
<dbReference type="InterPro" id="IPR001977">
    <property type="entry name" value="Depp_CoAkinase"/>
</dbReference>
<dbReference type="EC" id="2.7.1.24" evidence="5 6"/>
<dbReference type="CDD" id="cd02022">
    <property type="entry name" value="DPCK"/>
    <property type="match status" value="1"/>
</dbReference>
<comment type="subcellular location">
    <subcellularLocation>
        <location evidence="5">Cytoplasm</location>
    </subcellularLocation>
</comment>
<dbReference type="HAMAP" id="MF_00376">
    <property type="entry name" value="Dephospho_CoA_kinase"/>
    <property type="match status" value="1"/>
</dbReference>
<dbReference type="Pfam" id="PF01121">
    <property type="entry name" value="CoaE"/>
    <property type="match status" value="1"/>
</dbReference>
<dbReference type="PANTHER" id="PTHR10695:SF46">
    <property type="entry name" value="BIFUNCTIONAL COENZYME A SYNTHASE-RELATED"/>
    <property type="match status" value="1"/>
</dbReference>
<reference evidence="7" key="1">
    <citation type="submission" date="2008-06" db="EMBL/GenBank/DDBJ databases">
        <title>Complete sequence of Chlorobium phaeobacteroides BS1.</title>
        <authorList>
            <consortium name="US DOE Joint Genome Institute"/>
            <person name="Lucas S."/>
            <person name="Copeland A."/>
            <person name="Lapidus A."/>
            <person name="Glavina del Rio T."/>
            <person name="Dalin E."/>
            <person name="Tice H."/>
            <person name="Bruce D."/>
            <person name="Goodwin L."/>
            <person name="Pitluck S."/>
            <person name="Schmutz J."/>
            <person name="Larimer F."/>
            <person name="Land M."/>
            <person name="Hauser L."/>
            <person name="Kyrpides N."/>
            <person name="Ovchinnikova G."/>
            <person name="Li T."/>
            <person name="Liu Z."/>
            <person name="Zhao F."/>
            <person name="Overmann J."/>
            <person name="Bryant D.A."/>
            <person name="Richardson P."/>
        </authorList>
    </citation>
    <scope>NUCLEOTIDE SEQUENCE [LARGE SCALE GENOMIC DNA]</scope>
    <source>
        <strain evidence="7">BS1</strain>
    </source>
</reference>
<dbReference type="GO" id="GO:0005737">
    <property type="term" value="C:cytoplasm"/>
    <property type="evidence" value="ECO:0007669"/>
    <property type="project" value="UniProtKB-SubCell"/>
</dbReference>
<proteinExistence type="inferred from homology"/>
<dbReference type="UniPathway" id="UPA00241">
    <property type="reaction ID" value="UER00356"/>
</dbReference>
<dbReference type="EMBL" id="CP001101">
    <property type="protein sequence ID" value="ACE04386.1"/>
    <property type="molecule type" value="Genomic_DNA"/>
</dbReference>
<name>B3EJL7_CHLPB</name>
<evidence type="ECO:0000256" key="3">
    <source>
        <dbReference type="ARBA" id="ARBA00022840"/>
    </source>
</evidence>
<dbReference type="Gene3D" id="3.40.50.300">
    <property type="entry name" value="P-loop containing nucleotide triphosphate hydrolases"/>
    <property type="match status" value="1"/>
</dbReference>
<dbReference type="KEGG" id="cpb:Cphamn1_1460"/>
<dbReference type="HOGENOM" id="CLU_057180_3_1_10"/>
<keyword evidence="5 7" id="KW-0418">Kinase</keyword>
<organism evidence="7">
    <name type="scientific">Chlorobium phaeobacteroides (strain BS1)</name>
    <dbReference type="NCBI Taxonomy" id="331678"/>
    <lineage>
        <taxon>Bacteria</taxon>
        <taxon>Pseudomonadati</taxon>
        <taxon>Chlorobiota</taxon>
        <taxon>Chlorobiia</taxon>
        <taxon>Chlorobiales</taxon>
        <taxon>Chlorobiaceae</taxon>
        <taxon>Chlorobium/Pelodictyon group</taxon>
        <taxon>Chlorobium</taxon>
    </lineage>
</organism>